<comment type="cofactor">
    <cofactor evidence="1 9">
        <name>[4Fe-4S] cluster</name>
        <dbReference type="ChEBI" id="CHEBI:49883"/>
    </cofactor>
</comment>
<feature type="region of interest" description="Fe-S binding site B" evidence="9">
    <location>
        <begin position="233"/>
        <end position="247"/>
    </location>
</feature>
<feature type="binding site" evidence="9">
    <location>
        <position position="247"/>
    </location>
    <ligand>
        <name>[4Fe-4S] cluster</name>
        <dbReference type="ChEBI" id="CHEBI:49883"/>
    </ligand>
</feature>
<evidence type="ECO:0000259" key="11">
    <source>
        <dbReference type="Pfam" id="PF05093"/>
    </source>
</evidence>
<feature type="region of interest" description="Disordered" evidence="10">
    <location>
        <begin position="125"/>
        <end position="156"/>
    </location>
</feature>
<comment type="subunit">
    <text evidence="9">Monomer.</text>
</comment>
<dbReference type="GO" id="GO:0051539">
    <property type="term" value="F:4 iron, 4 sulfur cluster binding"/>
    <property type="evidence" value="ECO:0007669"/>
    <property type="project" value="UniProtKB-KW"/>
</dbReference>
<keyword evidence="6 9" id="KW-0408">Iron</keyword>
<dbReference type="GO" id="GO:0046872">
    <property type="term" value="F:metal ion binding"/>
    <property type="evidence" value="ECO:0007669"/>
    <property type="project" value="UniProtKB-KW"/>
</dbReference>
<feature type="domain" description="Anamorsin C-terminal" evidence="11">
    <location>
        <begin position="195"/>
        <end position="226"/>
    </location>
</feature>
<feature type="short sequence motif" description="Cx2C motif 2" evidence="9">
    <location>
        <begin position="244"/>
        <end position="247"/>
    </location>
</feature>
<gene>
    <name evidence="12" type="ORF">LGLO00237_LOCUS8674</name>
</gene>
<protein>
    <recommendedName>
        <fullName evidence="9">Anamorsin homolog</fullName>
    </recommendedName>
    <alternativeName>
        <fullName evidence="9">Fe-S cluster assembly protein DRE2 homolog</fullName>
    </alternativeName>
</protein>
<dbReference type="GO" id="GO:0005758">
    <property type="term" value="C:mitochondrial intermembrane space"/>
    <property type="evidence" value="ECO:0007669"/>
    <property type="project" value="UniProtKB-SubCell"/>
</dbReference>
<dbReference type="Pfam" id="PF05093">
    <property type="entry name" value="CIAPIN1"/>
    <property type="match status" value="2"/>
</dbReference>
<evidence type="ECO:0000256" key="2">
    <source>
        <dbReference type="ARBA" id="ARBA00008169"/>
    </source>
</evidence>
<accession>A0A7S3YNG7</accession>
<feature type="binding site" evidence="9">
    <location>
        <position position="233"/>
    </location>
    <ligand>
        <name>[4Fe-4S] cluster</name>
        <dbReference type="ChEBI" id="CHEBI:49883"/>
    </ligand>
</feature>
<keyword evidence="4 9" id="KW-0963">Cytoplasm</keyword>
<comment type="similarity">
    <text evidence="2 9">Belongs to the anamorsin family.</text>
</comment>
<feature type="binding site" evidence="9">
    <location>
        <position position="199"/>
    </location>
    <ligand>
        <name>[2Fe-2S] cluster</name>
        <dbReference type="ChEBI" id="CHEBI:190135"/>
    </ligand>
</feature>
<keyword evidence="9" id="KW-0001">2Fe-2S</keyword>
<evidence type="ECO:0000313" key="12">
    <source>
        <dbReference type="EMBL" id="CAE0657107.1"/>
    </source>
</evidence>
<feature type="region of interest" description="Fe-S binding site A" evidence="9">
    <location>
        <begin position="199"/>
        <end position="215"/>
    </location>
</feature>
<evidence type="ECO:0000256" key="10">
    <source>
        <dbReference type="SAM" id="MobiDB-lite"/>
    </source>
</evidence>
<comment type="subcellular location">
    <subcellularLocation>
        <location evidence="9">Cytoplasm</location>
    </subcellularLocation>
    <subcellularLocation>
        <location evidence="9">Mitochondrion intermembrane space</location>
    </subcellularLocation>
</comment>
<dbReference type="HAMAP" id="MF_03115">
    <property type="entry name" value="Anamorsin"/>
    <property type="match status" value="1"/>
</dbReference>
<evidence type="ECO:0000256" key="7">
    <source>
        <dbReference type="ARBA" id="ARBA00023014"/>
    </source>
</evidence>
<keyword evidence="5 9" id="KW-0479">Metal-binding</keyword>
<feature type="short sequence motif" description="Cx2C motif 1" evidence="9">
    <location>
        <begin position="233"/>
        <end position="236"/>
    </location>
</feature>
<dbReference type="GO" id="GO:0051537">
    <property type="term" value="F:2 iron, 2 sulfur cluster binding"/>
    <property type="evidence" value="ECO:0007669"/>
    <property type="project" value="UniProtKB-UniRule"/>
</dbReference>
<dbReference type="AlphaFoldDB" id="A0A7S3YNG7"/>
<dbReference type="InterPro" id="IPR007785">
    <property type="entry name" value="Anamorsin"/>
</dbReference>
<dbReference type="PANTHER" id="PTHR13273:SF14">
    <property type="entry name" value="ANAMORSIN"/>
    <property type="match status" value="1"/>
</dbReference>
<dbReference type="InterPro" id="IPR046408">
    <property type="entry name" value="CIAPIN1"/>
</dbReference>
<dbReference type="PANTHER" id="PTHR13273">
    <property type="entry name" value="ANAMORSIN"/>
    <property type="match status" value="1"/>
</dbReference>
<dbReference type="GO" id="GO:0009055">
    <property type="term" value="F:electron transfer activity"/>
    <property type="evidence" value="ECO:0007669"/>
    <property type="project" value="UniProtKB-UniRule"/>
</dbReference>
<evidence type="ECO:0000256" key="8">
    <source>
        <dbReference type="ARBA" id="ARBA00023128"/>
    </source>
</evidence>
<feature type="binding site" evidence="9">
    <location>
        <position position="244"/>
    </location>
    <ligand>
        <name>[4Fe-4S] cluster</name>
        <dbReference type="ChEBI" id="CHEBI:49883"/>
    </ligand>
</feature>
<evidence type="ECO:0000256" key="5">
    <source>
        <dbReference type="ARBA" id="ARBA00022723"/>
    </source>
</evidence>
<evidence type="ECO:0000256" key="1">
    <source>
        <dbReference type="ARBA" id="ARBA00001966"/>
    </source>
</evidence>
<keyword evidence="8 9" id="KW-0496">Mitochondrion</keyword>
<feature type="binding site" evidence="9">
    <location>
        <position position="213"/>
    </location>
    <ligand>
        <name>[2Fe-2S] cluster</name>
        <dbReference type="ChEBI" id="CHEBI:190135"/>
    </ligand>
</feature>
<feature type="compositionally biased region" description="Basic and acidic residues" evidence="10">
    <location>
        <begin position="132"/>
        <end position="156"/>
    </location>
</feature>
<comment type="domain">
    <text evidence="9">The twin Cx2C motifs are involved in the recognition by the mitochondrial MIA40-ERV1 disulfide relay system. The formation of 2 disulfide bonds in the Cx2C motifs through dithiol/disulfide exchange reactions effectively traps the protein in the mitochondrial intermembrane space.</text>
</comment>
<evidence type="ECO:0000256" key="6">
    <source>
        <dbReference type="ARBA" id="ARBA00023004"/>
    </source>
</evidence>
<comment type="function">
    <text evidence="9">Component of the cytosolic iron-sulfur (Fe-S) protein assembly (CIA) machinery. Required for the maturation of extramitochondrial Fe-S proteins. Part of an electron transfer chain functioning in an early step of cytosolic Fe-S biogenesis, facilitating the de novo assembly of a [4Fe-4S] cluster on the cytosolic Fe-S scaffold complex. Electrons are transferred from NADPH via a FAD- and FMN-containing diflavin oxidoreductase. Together with the diflavin oxidoreductase, also required for the assembly of the diferric tyrosyl radical cofactor of ribonucleotide reductase (RNR), probably by providing electrons for reduction during radical cofactor maturation in the catalytic small subunit.</text>
</comment>
<keyword evidence="3 9" id="KW-0004">4Fe-4S</keyword>
<evidence type="ECO:0000256" key="4">
    <source>
        <dbReference type="ARBA" id="ARBA00022490"/>
    </source>
</evidence>
<organism evidence="12">
    <name type="scientific">Lotharella globosa</name>
    <dbReference type="NCBI Taxonomy" id="91324"/>
    <lineage>
        <taxon>Eukaryota</taxon>
        <taxon>Sar</taxon>
        <taxon>Rhizaria</taxon>
        <taxon>Cercozoa</taxon>
        <taxon>Chlorarachniophyceae</taxon>
        <taxon>Lotharella</taxon>
    </lineage>
</organism>
<keyword evidence="7 9" id="KW-0411">Iron-sulfur</keyword>
<dbReference type="GO" id="GO:0016226">
    <property type="term" value="P:iron-sulfur cluster assembly"/>
    <property type="evidence" value="ECO:0007669"/>
    <property type="project" value="UniProtKB-UniRule"/>
</dbReference>
<comment type="domain">
    <text evidence="9">The C-terminal domain binds 2 Fe-S clusters but is otherwise mostly in an intrinsically disordered conformation.</text>
</comment>
<comment type="domain">
    <text evidence="9">The N-terminal domain has structural similarity with S-adenosyl-L-methionine-dependent methyltransferases, but does not bind S-adenosyl-L-methionine. It is required for correct assembly of the 2 Fe-S clusters.</text>
</comment>
<feature type="binding site" evidence="9">
    <location>
        <position position="215"/>
    </location>
    <ligand>
        <name>[2Fe-2S] cluster</name>
        <dbReference type="ChEBI" id="CHEBI:190135"/>
    </ligand>
</feature>
<evidence type="ECO:0000256" key="3">
    <source>
        <dbReference type="ARBA" id="ARBA00022485"/>
    </source>
</evidence>
<proteinExistence type="inferred from homology"/>
<sequence length="266" mass="28378">MASAGKMLCLHLDPKVPVPSGVSKDAERWEAKDQNKLAGVSERHFGAVLVTTPKPFSGQYMAQLLRAMEPGSKIEFHTSGDAGTVEGIEKSLLFGGFVEVKTSGGAVSGSKPAYKVGAARKFKKKKTATQAKDAEAKAKEEKSSEKKSEKSSEKKSVWALGDDDLAEDDLVDEDDILDAEIDKVDVAAPTNVRDKNKDCEVGPGGKRRACKNCTCGFKDEVEKDPEAAPKSACGNCGLGDAFRCSTCPYLGKPAFTSKDNVVKLVL</sequence>
<feature type="binding site" evidence="9">
    <location>
        <position position="210"/>
    </location>
    <ligand>
        <name>[2Fe-2S] cluster</name>
        <dbReference type="ChEBI" id="CHEBI:190135"/>
    </ligand>
</feature>
<evidence type="ECO:0000256" key="9">
    <source>
        <dbReference type="HAMAP-Rule" id="MF_03115"/>
    </source>
</evidence>
<comment type="caution">
    <text evidence="9">Lacks conserved residue(s) required for the propagation of feature annotation.</text>
</comment>
<feature type="domain" description="Anamorsin C-terminal" evidence="11">
    <location>
        <begin position="230"/>
        <end position="261"/>
    </location>
</feature>
<name>A0A7S3YNG7_9EUKA</name>
<dbReference type="EMBL" id="HBIV01011641">
    <property type="protein sequence ID" value="CAE0657107.1"/>
    <property type="molecule type" value="Transcribed_RNA"/>
</dbReference>
<feature type="binding site" evidence="9">
    <location>
        <position position="236"/>
    </location>
    <ligand>
        <name>[4Fe-4S] cluster</name>
        <dbReference type="ChEBI" id="CHEBI:49883"/>
    </ligand>
</feature>
<comment type="cofactor">
    <cofactor evidence="9">
        <name>[2Fe-2S] cluster</name>
        <dbReference type="ChEBI" id="CHEBI:190135"/>
    </cofactor>
</comment>
<reference evidence="12" key="1">
    <citation type="submission" date="2021-01" db="EMBL/GenBank/DDBJ databases">
        <authorList>
            <person name="Corre E."/>
            <person name="Pelletier E."/>
            <person name="Niang G."/>
            <person name="Scheremetjew M."/>
            <person name="Finn R."/>
            <person name="Kale V."/>
            <person name="Holt S."/>
            <person name="Cochrane G."/>
            <person name="Meng A."/>
            <person name="Brown T."/>
            <person name="Cohen L."/>
        </authorList>
    </citation>
    <scope>NUCLEOTIDE SEQUENCE</scope>
    <source>
        <strain evidence="12">CCCM811</strain>
    </source>
</reference>